<protein>
    <submittedName>
        <fullName evidence="1">Uncharacterized protein</fullName>
    </submittedName>
</protein>
<organism evidence="1 2">
    <name type="scientific">Ruegeria atlantica</name>
    <dbReference type="NCBI Taxonomy" id="81569"/>
    <lineage>
        <taxon>Bacteria</taxon>
        <taxon>Pseudomonadati</taxon>
        <taxon>Pseudomonadota</taxon>
        <taxon>Alphaproteobacteria</taxon>
        <taxon>Rhodobacterales</taxon>
        <taxon>Roseobacteraceae</taxon>
        <taxon>Ruegeria</taxon>
    </lineage>
</organism>
<gene>
    <name evidence="1" type="ORF">RUA4292_01909</name>
</gene>
<accession>A0A0P1F368</accession>
<evidence type="ECO:0000313" key="2">
    <source>
        <dbReference type="Proteomes" id="UP000050783"/>
    </source>
</evidence>
<proteinExistence type="predicted"/>
<sequence length="63" mass="6651">MYSITARRMISGLVLKYLKEVGLVMGKNYATTLPHSSKVLLTRPVGGLSDVGSETGSAIVAVL</sequence>
<reference evidence="1 2" key="1">
    <citation type="submission" date="2015-09" db="EMBL/GenBank/DDBJ databases">
        <authorList>
            <consortium name="Swine Surveillance"/>
        </authorList>
    </citation>
    <scope>NUCLEOTIDE SEQUENCE [LARGE SCALE GENOMIC DNA]</scope>
    <source>
        <strain evidence="1 2">CECT 4292</strain>
    </source>
</reference>
<name>A0A0P1F368_9RHOB</name>
<dbReference type="AlphaFoldDB" id="A0A0P1F368"/>
<dbReference type="Proteomes" id="UP000050783">
    <property type="component" value="Unassembled WGS sequence"/>
</dbReference>
<dbReference type="EMBL" id="CYPU01000034">
    <property type="protein sequence ID" value="CUH47734.1"/>
    <property type="molecule type" value="Genomic_DNA"/>
</dbReference>
<evidence type="ECO:0000313" key="1">
    <source>
        <dbReference type="EMBL" id="CUH47734.1"/>
    </source>
</evidence>